<feature type="region of interest" description="Disordered" evidence="1">
    <location>
        <begin position="249"/>
        <end position="324"/>
    </location>
</feature>
<feature type="compositionally biased region" description="Basic and acidic residues" evidence="1">
    <location>
        <begin position="304"/>
        <end position="317"/>
    </location>
</feature>
<evidence type="ECO:0000313" key="2">
    <source>
        <dbReference type="EMBL" id="PMD21725.1"/>
    </source>
</evidence>
<protein>
    <submittedName>
        <fullName evidence="2">Uncharacterized protein</fullName>
    </submittedName>
</protein>
<name>A0A2J6Q613_9HELO</name>
<keyword evidence="3" id="KW-1185">Reference proteome</keyword>
<accession>A0A2J6Q613</accession>
<proteinExistence type="predicted"/>
<reference evidence="2 3" key="1">
    <citation type="submission" date="2016-05" db="EMBL/GenBank/DDBJ databases">
        <title>A degradative enzymes factory behind the ericoid mycorrhizal symbiosis.</title>
        <authorList>
            <consortium name="DOE Joint Genome Institute"/>
            <person name="Martino E."/>
            <person name="Morin E."/>
            <person name="Grelet G."/>
            <person name="Kuo A."/>
            <person name="Kohler A."/>
            <person name="Daghino S."/>
            <person name="Barry K."/>
            <person name="Choi C."/>
            <person name="Cichocki N."/>
            <person name="Clum A."/>
            <person name="Copeland A."/>
            <person name="Hainaut M."/>
            <person name="Haridas S."/>
            <person name="Labutti K."/>
            <person name="Lindquist E."/>
            <person name="Lipzen A."/>
            <person name="Khouja H.-R."/>
            <person name="Murat C."/>
            <person name="Ohm R."/>
            <person name="Olson A."/>
            <person name="Spatafora J."/>
            <person name="Veneault-Fourrey C."/>
            <person name="Henrissat B."/>
            <person name="Grigoriev I."/>
            <person name="Martin F."/>
            <person name="Perotto S."/>
        </authorList>
    </citation>
    <scope>NUCLEOTIDE SEQUENCE [LARGE SCALE GENOMIC DNA]</scope>
    <source>
        <strain evidence="2 3">UAMH 7357</strain>
    </source>
</reference>
<dbReference type="EMBL" id="KZ613480">
    <property type="protein sequence ID" value="PMD21725.1"/>
    <property type="molecule type" value="Genomic_DNA"/>
</dbReference>
<dbReference type="Proteomes" id="UP000235672">
    <property type="component" value="Unassembled WGS sequence"/>
</dbReference>
<organism evidence="2 3">
    <name type="scientific">Hyaloscypha hepaticicola</name>
    <dbReference type="NCBI Taxonomy" id="2082293"/>
    <lineage>
        <taxon>Eukaryota</taxon>
        <taxon>Fungi</taxon>
        <taxon>Dikarya</taxon>
        <taxon>Ascomycota</taxon>
        <taxon>Pezizomycotina</taxon>
        <taxon>Leotiomycetes</taxon>
        <taxon>Helotiales</taxon>
        <taxon>Hyaloscyphaceae</taxon>
        <taxon>Hyaloscypha</taxon>
    </lineage>
</organism>
<dbReference type="AlphaFoldDB" id="A0A2J6Q613"/>
<feature type="compositionally biased region" description="Low complexity" evidence="1">
    <location>
        <begin position="273"/>
        <end position="286"/>
    </location>
</feature>
<dbReference type="OrthoDB" id="5430057at2759"/>
<gene>
    <name evidence="2" type="ORF">NA56DRAFT_703371</name>
</gene>
<evidence type="ECO:0000313" key="3">
    <source>
        <dbReference type="Proteomes" id="UP000235672"/>
    </source>
</evidence>
<sequence>MEANQQYHSDPVAYALRLAEIADEFCEVVHQNDPAGYRAWLARERYKRQKRDFAGGDVEGKIIFMTLRQLFLPNQAEIRLSENVTSDRFQGVVQWGIEPPVEILTGAPTEESAWIKELEIFRKNVISFCEHTGSEVDKFATPQEIVWNLRKYSSEGKLMISPLYNENAKLREKLAALQTRHTLERLVAQMPGGCNVAPKWKKLWENIWRDARTDTKNICEALRPTWVDEVEDKVDWGTELAKYYTVDPVSTPPLAATSAEANTEESEVPESPPVAERPVAASPASPERADLGVTVPEDVSVHSSEGHAEHHPREHSAETTGEESEDFFAPDFEGFIDEAGRRTSNRLLTTCCLLALSLVFPMLTSALDSAESPLGEPRIMFESPARTRSQWWNQDAYTMQQIVAGDFDDFVKFFHNDAIAFLNAPMPLTTATINVLGTTEWLLEI</sequence>
<evidence type="ECO:0000256" key="1">
    <source>
        <dbReference type="SAM" id="MobiDB-lite"/>
    </source>
</evidence>